<accession>A0AA86TUP0</accession>
<feature type="region of interest" description="Disordered" evidence="1">
    <location>
        <begin position="784"/>
        <end position="846"/>
    </location>
</feature>
<feature type="compositionally biased region" description="Polar residues" evidence="1">
    <location>
        <begin position="541"/>
        <end position="560"/>
    </location>
</feature>
<dbReference type="EMBL" id="CATOUU010000434">
    <property type="protein sequence ID" value="CAI9929364.1"/>
    <property type="molecule type" value="Genomic_DNA"/>
</dbReference>
<proteinExistence type="predicted"/>
<feature type="region of interest" description="Disordered" evidence="1">
    <location>
        <begin position="699"/>
        <end position="721"/>
    </location>
</feature>
<evidence type="ECO:0000313" key="4">
    <source>
        <dbReference type="Proteomes" id="UP001642409"/>
    </source>
</evidence>
<comment type="caution">
    <text evidence="2">The sequence shown here is derived from an EMBL/GenBank/DDBJ whole genome shotgun (WGS) entry which is preliminary data.</text>
</comment>
<dbReference type="AlphaFoldDB" id="A0AA86TUP0"/>
<protein>
    <submittedName>
        <fullName evidence="3">Hypothetical_protein</fullName>
    </submittedName>
</protein>
<dbReference type="Proteomes" id="UP001642409">
    <property type="component" value="Unassembled WGS sequence"/>
</dbReference>
<organism evidence="2">
    <name type="scientific">Hexamita inflata</name>
    <dbReference type="NCBI Taxonomy" id="28002"/>
    <lineage>
        <taxon>Eukaryota</taxon>
        <taxon>Metamonada</taxon>
        <taxon>Diplomonadida</taxon>
        <taxon>Hexamitidae</taxon>
        <taxon>Hexamitinae</taxon>
        <taxon>Hexamita</taxon>
    </lineage>
</organism>
<evidence type="ECO:0000313" key="3">
    <source>
        <dbReference type="EMBL" id="CAL6094547.1"/>
    </source>
</evidence>
<keyword evidence="4" id="KW-1185">Reference proteome</keyword>
<sequence>MKSVWIQLINGETSTFSIVFNDQLYIPAVYNCQSATIHSIPEGNIMTSRKVHERNIPDQAFTTDSQTINLSIPPTQLDVVFLADMCLYLKNTRLNTTIDKILDTQNFIILQQFSDVYHFLKDVAFVNSDQMKMFLIWLSVIQILSKKFQVELSIYEVPTLKILNLTQYDFSLEIDQLKVAVTNFGQNIQECLQFNSSLALDLVPDLHDKLQEIYIGLRKTICFRNYGTGVGLVKAFDQPGEYILYPLKQQDLSFLDENHFSSPNLQLSQLKQSQASPNIIINHKNAYPSNVDQQKSINQQTVYQSQIIQQKIDDFQPSIMKQSQNLENSKLAKQYPPSPESLLSLSQPLSPDGKKPLVETSLYKETTRKSPIKVINQLDRVEKQLNELDEQLLQLDQLVMSKGKPLYKSMNQSAGPMQLLNSKGTVLKSQLEQLQKPKPQNIEDKKVVVQDQIAVIYRSPQKVNEQASQRQHQLVQKNSKPLIQKPPILSKSQVQRVPLNLDGQDLAISTLTEDLDSGNETIDGPVLEQIMSLELSSSFNTCKTPRDNQINQDSQDTAKIQQDKQQHDNNEAGKQLNSRVQFQDMDDLVDEFYDPPRVKQSEELSVLDSVVEQILCESRAKPHFEAVPLNQLLKSKSVLSKSMAKSSCDPVKSNDPKLLKSLNQSRTKNEQKSMYEMNMSMNSSVNQLLQSNIPVYKSMNQSNKSNMNSLNQNDEKSVNNSMNMSMNQSVNQLLNQTAQNDIKQQTVIHQMNNQIRNQENTSMNKSVNKSNNEQINTSINLDNQLQNQSAKRQQPNSQINQVQTAQNASQPNIRTNQVQIQQTNTRNEQPNIQLNQSMNTNKNGPKSNIQANQVEIQVEESFLTENLMDSFLEDKNTSQRTEDLNMSRHLYEQTRNIPKVKVEQLYLWTQKK</sequence>
<evidence type="ECO:0000313" key="2">
    <source>
        <dbReference type="EMBL" id="CAI9929364.1"/>
    </source>
</evidence>
<reference evidence="2" key="1">
    <citation type="submission" date="2023-06" db="EMBL/GenBank/DDBJ databases">
        <authorList>
            <person name="Kurt Z."/>
        </authorList>
    </citation>
    <scope>NUCLEOTIDE SEQUENCE</scope>
</reference>
<feature type="compositionally biased region" description="Low complexity" evidence="1">
    <location>
        <begin position="340"/>
        <end position="351"/>
    </location>
</feature>
<gene>
    <name evidence="2" type="ORF">HINF_LOCUS17009</name>
    <name evidence="3" type="ORF">HINF_LOCUS67521</name>
</gene>
<name>A0AA86TUP0_9EUKA</name>
<reference evidence="3 4" key="2">
    <citation type="submission" date="2024-07" db="EMBL/GenBank/DDBJ databases">
        <authorList>
            <person name="Akdeniz Z."/>
        </authorList>
    </citation>
    <scope>NUCLEOTIDE SEQUENCE [LARGE SCALE GENOMIC DNA]</scope>
</reference>
<feature type="region of interest" description="Disordered" evidence="1">
    <location>
        <begin position="331"/>
        <end position="355"/>
    </location>
</feature>
<feature type="compositionally biased region" description="Basic and acidic residues" evidence="1">
    <location>
        <begin position="561"/>
        <end position="571"/>
    </location>
</feature>
<dbReference type="EMBL" id="CAXDID020000467">
    <property type="protein sequence ID" value="CAL6094547.1"/>
    <property type="molecule type" value="Genomic_DNA"/>
</dbReference>
<evidence type="ECO:0000256" key="1">
    <source>
        <dbReference type="SAM" id="MobiDB-lite"/>
    </source>
</evidence>
<feature type="region of interest" description="Disordered" evidence="1">
    <location>
        <begin position="541"/>
        <end position="574"/>
    </location>
</feature>